<accession>A0A0G0TB43</accession>
<feature type="domain" description="Glycosyl transferase family 1" evidence="1">
    <location>
        <begin position="161"/>
        <end position="333"/>
    </location>
</feature>
<protein>
    <recommendedName>
        <fullName evidence="1">Glycosyl transferase family 1 domain-containing protein</fullName>
    </recommendedName>
</protein>
<dbReference type="AlphaFoldDB" id="A0A0G0TB43"/>
<dbReference type="PANTHER" id="PTHR45919:SF1">
    <property type="entry name" value="GDP-MAN:MAN(3)GLCNAC(2)-PP-DOL ALPHA-1,2-MANNOSYLTRANSFERASE"/>
    <property type="match status" value="1"/>
</dbReference>
<name>A0A0G0TB43_9BACT</name>
<dbReference type="Pfam" id="PF00534">
    <property type="entry name" value="Glycos_transf_1"/>
    <property type="match status" value="1"/>
</dbReference>
<evidence type="ECO:0000259" key="1">
    <source>
        <dbReference type="Pfam" id="PF00534"/>
    </source>
</evidence>
<dbReference type="GO" id="GO:0016020">
    <property type="term" value="C:membrane"/>
    <property type="evidence" value="ECO:0007669"/>
    <property type="project" value="TreeGrafter"/>
</dbReference>
<dbReference type="GO" id="GO:0004377">
    <property type="term" value="F:GDP-Man:Man(3)GlcNAc(2)-PP-Dol alpha-1,2-mannosyltransferase activity"/>
    <property type="evidence" value="ECO:0007669"/>
    <property type="project" value="InterPro"/>
</dbReference>
<gene>
    <name evidence="2" type="ORF">UU16_C0005G0016</name>
</gene>
<dbReference type="CDD" id="cd03801">
    <property type="entry name" value="GT4_PimA-like"/>
    <property type="match status" value="1"/>
</dbReference>
<sequence>MGDAIKKKLNMRAAIYNPYLDTLGGGERYTVSFAKVLLNSGWKVDIEWNHPSIITSMQDRFGINLKGLEVVKDIKKGDGYDLCFWVSDGSIPTLRSRKNLLHFQVPFHNIGGNNLLNKMKLFRIEKIICNSKFTKKIIDKEYGTESVVVYPPVDVDRIISKRKENLILFVGRFSQLKQNKNQNVLIEVFKKLVDNGLKDWKLILAGGTEIVDADYLKNLEKMSERYLIEIIRSPDFSILKNLYGKARIFWSASGFGEDNEKNPEKVEHFGITVVEAMSAGAIPVVFNAGGHKEIIKDGVNGFLWESTDQLIKITNHILKDRSVYSSVSKKAKRDSSAFSFERFEKEIISSIL</sequence>
<dbReference type="InterPro" id="IPR038013">
    <property type="entry name" value="ALG11"/>
</dbReference>
<dbReference type="SUPFAM" id="SSF53756">
    <property type="entry name" value="UDP-Glycosyltransferase/glycogen phosphorylase"/>
    <property type="match status" value="1"/>
</dbReference>
<dbReference type="Gene3D" id="3.40.50.2000">
    <property type="entry name" value="Glycogen Phosphorylase B"/>
    <property type="match status" value="1"/>
</dbReference>
<evidence type="ECO:0000313" key="3">
    <source>
        <dbReference type="Proteomes" id="UP000034013"/>
    </source>
</evidence>
<dbReference type="EMBL" id="LBZO01000005">
    <property type="protein sequence ID" value="KKR74129.1"/>
    <property type="molecule type" value="Genomic_DNA"/>
</dbReference>
<dbReference type="PANTHER" id="PTHR45919">
    <property type="entry name" value="GDP-MAN:MAN(3)GLCNAC(2)-PP-DOL ALPHA-1,2-MANNOSYLTRANSFERASE"/>
    <property type="match status" value="1"/>
</dbReference>
<organism evidence="2 3">
    <name type="scientific">Candidatus Woesebacteria bacterium GW2011_GWA2_40_7</name>
    <dbReference type="NCBI Taxonomy" id="1618562"/>
    <lineage>
        <taxon>Bacteria</taxon>
        <taxon>Candidatus Woeseibacteriota</taxon>
    </lineage>
</organism>
<comment type="caution">
    <text evidence="2">The sequence shown here is derived from an EMBL/GenBank/DDBJ whole genome shotgun (WGS) entry which is preliminary data.</text>
</comment>
<reference evidence="2 3" key="1">
    <citation type="journal article" date="2015" name="Nature">
        <title>rRNA introns, odd ribosomes, and small enigmatic genomes across a large radiation of phyla.</title>
        <authorList>
            <person name="Brown C.T."/>
            <person name="Hug L.A."/>
            <person name="Thomas B.C."/>
            <person name="Sharon I."/>
            <person name="Castelle C.J."/>
            <person name="Singh A."/>
            <person name="Wilkins M.J."/>
            <person name="Williams K.H."/>
            <person name="Banfield J.F."/>
        </authorList>
    </citation>
    <scope>NUCLEOTIDE SEQUENCE [LARGE SCALE GENOMIC DNA]</scope>
</reference>
<proteinExistence type="predicted"/>
<dbReference type="InterPro" id="IPR001296">
    <property type="entry name" value="Glyco_trans_1"/>
</dbReference>
<dbReference type="Proteomes" id="UP000034013">
    <property type="component" value="Unassembled WGS sequence"/>
</dbReference>
<dbReference type="GO" id="GO:0006487">
    <property type="term" value="P:protein N-linked glycosylation"/>
    <property type="evidence" value="ECO:0007669"/>
    <property type="project" value="TreeGrafter"/>
</dbReference>
<evidence type="ECO:0000313" key="2">
    <source>
        <dbReference type="EMBL" id="KKR74129.1"/>
    </source>
</evidence>